<sequence>MYQTLNSDISQVQQLVDQVPRQQQLVEELYQSRTDRVAPPPVPQVPHNLPMHPSFDWIPSVNLTHLMLTLDQSTFTSTQIIKRYPPIHGFTYKPPAPVPDTARLFSKKQAHEDNTLRNFQYTLSAVLCPLDVLAYMLLPLLPVDQIERIFTTINDVRTLVLHAEGTIN</sequence>
<dbReference type="OrthoDB" id="2286148at2759"/>
<dbReference type="AlphaFoldDB" id="A0A8H7V851"/>
<gene>
    <name evidence="1" type="ORF">INT45_002550</name>
</gene>
<reference evidence="1 2" key="1">
    <citation type="submission" date="2020-12" db="EMBL/GenBank/DDBJ databases">
        <title>Metabolic potential, ecology and presence of endohyphal bacteria is reflected in genomic diversity of Mucoromycotina.</title>
        <authorList>
            <person name="Muszewska A."/>
            <person name="Okrasinska A."/>
            <person name="Steczkiewicz K."/>
            <person name="Drgas O."/>
            <person name="Orlowska M."/>
            <person name="Perlinska-Lenart U."/>
            <person name="Aleksandrzak-Piekarczyk T."/>
            <person name="Szatraj K."/>
            <person name="Zielenkiewicz U."/>
            <person name="Pilsyk S."/>
            <person name="Malc E."/>
            <person name="Mieczkowski P."/>
            <person name="Kruszewska J.S."/>
            <person name="Biernat P."/>
            <person name="Pawlowska J."/>
        </authorList>
    </citation>
    <scope>NUCLEOTIDE SEQUENCE [LARGE SCALE GENOMIC DNA]</scope>
    <source>
        <strain evidence="1 2">CBS 142.35</strain>
    </source>
</reference>
<accession>A0A8H7V851</accession>
<name>A0A8H7V851_9FUNG</name>
<protein>
    <submittedName>
        <fullName evidence="1">Uncharacterized protein</fullName>
    </submittedName>
</protein>
<proteinExistence type="predicted"/>
<keyword evidence="2" id="KW-1185">Reference proteome</keyword>
<evidence type="ECO:0000313" key="1">
    <source>
        <dbReference type="EMBL" id="KAG2213696.1"/>
    </source>
</evidence>
<evidence type="ECO:0000313" key="2">
    <source>
        <dbReference type="Proteomes" id="UP000646827"/>
    </source>
</evidence>
<organism evidence="1 2">
    <name type="scientific">Circinella minor</name>
    <dbReference type="NCBI Taxonomy" id="1195481"/>
    <lineage>
        <taxon>Eukaryota</taxon>
        <taxon>Fungi</taxon>
        <taxon>Fungi incertae sedis</taxon>
        <taxon>Mucoromycota</taxon>
        <taxon>Mucoromycotina</taxon>
        <taxon>Mucoromycetes</taxon>
        <taxon>Mucorales</taxon>
        <taxon>Lichtheimiaceae</taxon>
        <taxon>Circinella</taxon>
    </lineage>
</organism>
<comment type="caution">
    <text evidence="1">The sequence shown here is derived from an EMBL/GenBank/DDBJ whole genome shotgun (WGS) entry which is preliminary data.</text>
</comment>
<dbReference type="Proteomes" id="UP000646827">
    <property type="component" value="Unassembled WGS sequence"/>
</dbReference>
<dbReference type="EMBL" id="JAEPRB010000666">
    <property type="protein sequence ID" value="KAG2213696.1"/>
    <property type="molecule type" value="Genomic_DNA"/>
</dbReference>